<dbReference type="Proteomes" id="UP000183832">
    <property type="component" value="Unassembled WGS sequence"/>
</dbReference>
<reference evidence="1 2" key="1">
    <citation type="submission" date="2015-04" db="EMBL/GenBank/DDBJ databases">
        <authorList>
            <person name="Syromyatnikov M.Y."/>
            <person name="Popov V.N."/>
        </authorList>
    </citation>
    <scope>NUCLEOTIDE SEQUENCE [LARGE SCALE GENOMIC DNA]</scope>
</reference>
<accession>A0A1J1IU80</accession>
<gene>
    <name evidence="1" type="ORF">CLUMA_CG016344</name>
</gene>
<dbReference type="OrthoDB" id="410044at2759"/>
<keyword evidence="2" id="KW-1185">Reference proteome</keyword>
<evidence type="ECO:0000313" key="1">
    <source>
        <dbReference type="EMBL" id="CRL03140.1"/>
    </source>
</evidence>
<dbReference type="EMBL" id="CVRI01000059">
    <property type="protein sequence ID" value="CRL03140.1"/>
    <property type="molecule type" value="Genomic_DNA"/>
</dbReference>
<evidence type="ECO:0000313" key="2">
    <source>
        <dbReference type="Proteomes" id="UP000183832"/>
    </source>
</evidence>
<organism evidence="1 2">
    <name type="scientific">Clunio marinus</name>
    <dbReference type="NCBI Taxonomy" id="568069"/>
    <lineage>
        <taxon>Eukaryota</taxon>
        <taxon>Metazoa</taxon>
        <taxon>Ecdysozoa</taxon>
        <taxon>Arthropoda</taxon>
        <taxon>Hexapoda</taxon>
        <taxon>Insecta</taxon>
        <taxon>Pterygota</taxon>
        <taxon>Neoptera</taxon>
        <taxon>Endopterygota</taxon>
        <taxon>Diptera</taxon>
        <taxon>Nematocera</taxon>
        <taxon>Chironomoidea</taxon>
        <taxon>Chironomidae</taxon>
        <taxon>Clunio</taxon>
    </lineage>
</organism>
<name>A0A1J1IU80_9DIPT</name>
<dbReference type="STRING" id="568069.A0A1J1IU80"/>
<protein>
    <submittedName>
        <fullName evidence="1">CLUMA_CG016344, isoform A</fullName>
    </submittedName>
</protein>
<dbReference type="AlphaFoldDB" id="A0A1J1IU80"/>
<proteinExistence type="predicted"/>
<sequence>MPGASSSLVVKFADTEKERQIRRMQQMAGHMNLLSPFVFNQFGPYNAYAQTQQQAALMAAAQGTYMNPMAALATQIPHALGGQPVNATSLPSPTMPTFNMAQTPNGQPAGAEAVYSNGIPHTYPGHALQLSIPAQGLANGDAALPHAAYPGIQPYPGVGELKN</sequence>